<organism evidence="1">
    <name type="scientific">Siphoviridae sp. ct3ka12</name>
    <dbReference type="NCBI Taxonomy" id="2827771"/>
    <lineage>
        <taxon>Viruses</taxon>
        <taxon>Duplodnaviria</taxon>
        <taxon>Heunggongvirae</taxon>
        <taxon>Uroviricota</taxon>
        <taxon>Caudoviricetes</taxon>
    </lineage>
</organism>
<dbReference type="EMBL" id="BK032619">
    <property type="protein sequence ID" value="DAF51660.1"/>
    <property type="molecule type" value="Genomic_DNA"/>
</dbReference>
<protein>
    <submittedName>
        <fullName evidence="1">Uncharacterized protein</fullName>
    </submittedName>
</protein>
<sequence>MLVIVCIFAVSKQGYKMTLFFTGANIRIKIKIAMKKVSKVKKTAKDYRNNITGDLSEKASNAIRKTNQLSLRLALFFDVKQAAVLDLAKRRSNKLLNITLVPIYKEFGINQNDLTDKL</sequence>
<reference evidence="1" key="1">
    <citation type="journal article" date="2021" name="Proc. Natl. Acad. Sci. U.S.A.">
        <title>A Catalog of Tens of Thousands of Viruses from Human Metagenomes Reveals Hidden Associations with Chronic Diseases.</title>
        <authorList>
            <person name="Tisza M.J."/>
            <person name="Buck C.B."/>
        </authorList>
    </citation>
    <scope>NUCLEOTIDE SEQUENCE</scope>
    <source>
        <strain evidence="1">Ct3ka12</strain>
    </source>
</reference>
<evidence type="ECO:0000313" key="1">
    <source>
        <dbReference type="EMBL" id="DAF51660.1"/>
    </source>
</evidence>
<proteinExistence type="predicted"/>
<name>A0A8S5SKR8_9CAUD</name>
<accession>A0A8S5SKR8</accession>